<keyword evidence="4" id="KW-1185">Reference proteome</keyword>
<dbReference type="Gene3D" id="3.90.245.10">
    <property type="entry name" value="Ribonucleoside hydrolase-like"/>
    <property type="match status" value="1"/>
</dbReference>
<evidence type="ECO:0000313" key="4">
    <source>
        <dbReference type="Proteomes" id="UP000320333"/>
    </source>
</evidence>
<dbReference type="AlphaFoldDB" id="A0A507FBW8"/>
<sequence>MPPSRIIVDCDLGIDDTTSLVMLLRDESVCVEAITVVDGNIPASAGVLAALRVLLLMDKLESVPVYLGAETPLLPGIASKECWPGHGPDGLGGFSNRTDEWAAFCALHLPEERLLNLSAEKEHAVTALLRMVNAAPGEITILALGPLTNIALALSLDPSFLSKVKALVVMGGATSARGNSNRTAEFNFHCDPESVHVVLHAASKLPLESTPKVTLVPWETTVDHAVPWTFFDRIVGRNANKPAPSKYAQFFQSYVKFYEDADRKKATATQEAPLLPIERYYRNHEQFIMCDMYATDPSAITEFRDFNAQIELGGTHSRGLLTFNWHDYSVPPALPNCRVIFGVDNGKVLDALERAFE</sequence>
<dbReference type="Proteomes" id="UP000320333">
    <property type="component" value="Unassembled WGS sequence"/>
</dbReference>
<dbReference type="Pfam" id="PF01156">
    <property type="entry name" value="IU_nuc_hydro"/>
    <property type="match status" value="1"/>
</dbReference>
<dbReference type="SUPFAM" id="SSF53590">
    <property type="entry name" value="Nucleoside hydrolase"/>
    <property type="match status" value="1"/>
</dbReference>
<evidence type="ECO:0000313" key="3">
    <source>
        <dbReference type="EMBL" id="TPX73831.1"/>
    </source>
</evidence>
<accession>A0A507FBW8</accession>
<organism evidence="3 4">
    <name type="scientific">Chytriomyces confervae</name>
    <dbReference type="NCBI Taxonomy" id="246404"/>
    <lineage>
        <taxon>Eukaryota</taxon>
        <taxon>Fungi</taxon>
        <taxon>Fungi incertae sedis</taxon>
        <taxon>Chytridiomycota</taxon>
        <taxon>Chytridiomycota incertae sedis</taxon>
        <taxon>Chytridiomycetes</taxon>
        <taxon>Chytridiales</taxon>
        <taxon>Chytriomycetaceae</taxon>
        <taxon>Chytriomyces</taxon>
    </lineage>
</organism>
<evidence type="ECO:0000256" key="1">
    <source>
        <dbReference type="ARBA" id="ARBA00009176"/>
    </source>
</evidence>
<protein>
    <recommendedName>
        <fullName evidence="2">Inosine/uridine-preferring nucleoside hydrolase domain-containing protein</fullName>
    </recommendedName>
</protein>
<dbReference type="EMBL" id="QEAP01000162">
    <property type="protein sequence ID" value="TPX73831.1"/>
    <property type="molecule type" value="Genomic_DNA"/>
</dbReference>
<dbReference type="InterPro" id="IPR001910">
    <property type="entry name" value="Inosine/uridine_hydrolase_dom"/>
</dbReference>
<comment type="caution">
    <text evidence="3">The sequence shown here is derived from an EMBL/GenBank/DDBJ whole genome shotgun (WGS) entry which is preliminary data.</text>
</comment>
<comment type="similarity">
    <text evidence="1">Belongs to the IUNH family.</text>
</comment>
<dbReference type="InterPro" id="IPR036452">
    <property type="entry name" value="Ribo_hydro-like"/>
</dbReference>
<dbReference type="GO" id="GO:0016799">
    <property type="term" value="F:hydrolase activity, hydrolyzing N-glycosyl compounds"/>
    <property type="evidence" value="ECO:0007669"/>
    <property type="project" value="InterPro"/>
</dbReference>
<gene>
    <name evidence="3" type="ORF">CcCBS67573_g04898</name>
</gene>
<dbReference type="InterPro" id="IPR052775">
    <property type="entry name" value="IUN_hydrolase"/>
</dbReference>
<name>A0A507FBW8_9FUNG</name>
<dbReference type="STRING" id="246404.A0A507FBW8"/>
<proteinExistence type="inferred from homology"/>
<dbReference type="PANTHER" id="PTHR46190:SF1">
    <property type="entry name" value="SI:CH211-201H21.5"/>
    <property type="match status" value="1"/>
</dbReference>
<feature type="domain" description="Inosine/uridine-preferring nucleoside hydrolase" evidence="2">
    <location>
        <begin position="6"/>
        <end position="349"/>
    </location>
</feature>
<dbReference type="PANTHER" id="PTHR46190">
    <property type="entry name" value="SI:CH211-201H21.5-RELATED"/>
    <property type="match status" value="1"/>
</dbReference>
<evidence type="ECO:0000259" key="2">
    <source>
        <dbReference type="Pfam" id="PF01156"/>
    </source>
</evidence>
<reference evidence="3 4" key="1">
    <citation type="journal article" date="2019" name="Sci. Rep.">
        <title>Comparative genomics of chytrid fungi reveal insights into the obligate biotrophic and pathogenic lifestyle of Synchytrium endobioticum.</title>
        <authorList>
            <person name="van de Vossenberg B.T.L.H."/>
            <person name="Warris S."/>
            <person name="Nguyen H.D.T."/>
            <person name="van Gent-Pelzer M.P.E."/>
            <person name="Joly D.L."/>
            <person name="van de Geest H.C."/>
            <person name="Bonants P.J.M."/>
            <person name="Smith D.S."/>
            <person name="Levesque C.A."/>
            <person name="van der Lee T.A.J."/>
        </authorList>
    </citation>
    <scope>NUCLEOTIDE SEQUENCE [LARGE SCALE GENOMIC DNA]</scope>
    <source>
        <strain evidence="3 4">CBS 675.73</strain>
    </source>
</reference>
<dbReference type="OrthoDB" id="5783963at2759"/>